<dbReference type="Proteomes" id="UP001202328">
    <property type="component" value="Unassembled WGS sequence"/>
</dbReference>
<dbReference type="Gene3D" id="3.40.50.1820">
    <property type="entry name" value="alpha/beta hydrolase"/>
    <property type="match status" value="1"/>
</dbReference>
<dbReference type="InterPro" id="IPR022742">
    <property type="entry name" value="Hydrolase_4"/>
</dbReference>
<evidence type="ECO:0000313" key="2">
    <source>
        <dbReference type="EMBL" id="KAI3912773.1"/>
    </source>
</evidence>
<name>A0AAD4SL41_9MAGN</name>
<dbReference type="Pfam" id="PF12146">
    <property type="entry name" value="Hydrolase_4"/>
    <property type="match status" value="1"/>
</dbReference>
<dbReference type="AlphaFoldDB" id="A0AAD4SL41"/>
<evidence type="ECO:0000259" key="1">
    <source>
        <dbReference type="Pfam" id="PF12146"/>
    </source>
</evidence>
<evidence type="ECO:0000313" key="3">
    <source>
        <dbReference type="Proteomes" id="UP001202328"/>
    </source>
</evidence>
<keyword evidence="3" id="KW-1185">Reference proteome</keyword>
<protein>
    <recommendedName>
        <fullName evidence="1">Serine aminopeptidase S33 domain-containing protein</fullName>
    </recommendedName>
</protein>
<dbReference type="SUPFAM" id="SSF53474">
    <property type="entry name" value="alpha/beta-Hydrolases"/>
    <property type="match status" value="1"/>
</dbReference>
<organism evidence="2 3">
    <name type="scientific">Papaver atlanticum</name>
    <dbReference type="NCBI Taxonomy" id="357466"/>
    <lineage>
        <taxon>Eukaryota</taxon>
        <taxon>Viridiplantae</taxon>
        <taxon>Streptophyta</taxon>
        <taxon>Embryophyta</taxon>
        <taxon>Tracheophyta</taxon>
        <taxon>Spermatophyta</taxon>
        <taxon>Magnoliopsida</taxon>
        <taxon>Ranunculales</taxon>
        <taxon>Papaveraceae</taxon>
        <taxon>Papaveroideae</taxon>
        <taxon>Papaver</taxon>
    </lineage>
</organism>
<proteinExistence type="predicted"/>
<gene>
    <name evidence="2" type="ORF">MKW98_005693</name>
</gene>
<dbReference type="EMBL" id="JAJJMB010009609">
    <property type="protein sequence ID" value="KAI3912773.1"/>
    <property type="molecule type" value="Genomic_DNA"/>
</dbReference>
<feature type="domain" description="Serine aminopeptidase S33" evidence="1">
    <location>
        <begin position="79"/>
        <end position="196"/>
    </location>
</feature>
<dbReference type="InterPro" id="IPR029058">
    <property type="entry name" value="AB_hydrolase_fold"/>
</dbReference>
<comment type="caution">
    <text evidence="2">The sequence shown here is derived from an EMBL/GenBank/DDBJ whole genome shotgun (WGS) entry which is preliminary data.</text>
</comment>
<accession>A0AAD4SL41</accession>
<dbReference type="PANTHER" id="PTHR12277">
    <property type="entry name" value="ALPHA/BETA HYDROLASE DOMAIN-CONTAINING PROTEIN"/>
    <property type="match status" value="1"/>
</dbReference>
<sequence length="292" mass="32184">MGGAVSSIAAKFAFFPPTPSSYTLIETTSSSSTAAGDDADSKMLVIPQVPRIDNVDVLKLKTRSGNNIVAVYVKYPEATSTILYSHGNAVDLGQMFRHFVDLSLHLRINLLGYDYSGFGQSTGQPSESNTYEDIEAAYKCIKEQYGAKDEEIILYGQSVGSGPTVDLASQLPNIRAVVLHSPLLSGLRVLYPALKLTCWFDIYKNIDKIVMVNCPVLVIHGTADRVVDCAHGRQLCKEKYEPLWVYGGGHNNLEQYDEYFKHLKKFVSDVDIKALSTSNSMVRGRFGLNVIL</sequence>
<dbReference type="PANTHER" id="PTHR12277:SF130">
    <property type="entry name" value="ALPHA_BETA-HYDROLASES SUPERFAMILY PROTEIN"/>
    <property type="match status" value="1"/>
</dbReference>
<reference evidence="2" key="1">
    <citation type="submission" date="2022-04" db="EMBL/GenBank/DDBJ databases">
        <title>A functionally conserved STORR gene fusion in Papaver species that diverged 16.8 million years ago.</title>
        <authorList>
            <person name="Catania T."/>
        </authorList>
    </citation>
    <scope>NUCLEOTIDE SEQUENCE</scope>
    <source>
        <strain evidence="2">S-188037</strain>
    </source>
</reference>